<comment type="caution">
    <text evidence="2">The sequence shown here is derived from an EMBL/GenBank/DDBJ whole genome shotgun (WGS) entry which is preliminary data.</text>
</comment>
<protein>
    <submittedName>
        <fullName evidence="2">Uncharacterized protein</fullName>
    </submittedName>
</protein>
<sequence>MLPYRGWRHASIAFVALVLAVVSAFDFAFYPPFLPAYIAANETITHVELRVYLTTNVSDEAEEAMQVRITPTSPSITFSPSQIVFAYGSDVTEMMTLIATDEGERMIEYAAQVEQVLEDGSVVIVGSSAVVATQSIRVLPPPLIYDVVDDAWHGVTLLKETFDEPMASFWGKIRHGYPSDACGAVDGDYALYFTALGDRFVQTATLNLLGFNGKMHFHHLYGYRNGQEYAGDGDNRVSCERVDAQEEVVFSYAPEGVDPANSSAWQAIQELPLPVQASKTFVEYAVPLPTLAMQEGVRFQWRQKQHSSFPIDVLSDLSLDDLLAAENDDTSVNGSLGIHEREQWQYRNLFDQWALDSVRLEVRLNPPIFQIITDPSSVADDEGIASLVNTTVSIGAADVLVDSPVANTWVEFTIGDGTQSYPTCDPSNAGKAKLPAQTTRLTVNGYIHAIACLDVGGSIVSSFPVRSSRILVQARAPMVTSAVDVSSSPVDQWAVSMSCTECSFMRYMTYSTISESGLIQVSDEMQKTVSPSCSYGHKIDSTSSMITIRANSLVYAIACGDNLLPSALTASNVLLVAPRQPTFSDDSTATTITNAIEVTITPPDAALGVAYTITDSTSSDGVEIPTCDKSNGQAGTQVVTVRASDVIRAVACCVTTNCVDSAMVTWGPIAIKAVAPVFSMACSRTTPRKMIVDVTSVTQNAWLQYQLGSSRGLNCKDGGVVYTEPIVISMDSTSVYVVSCLRGLDASDVVQIPVSVDACCAGLTAYQYPSCAHVLLFHDDFTGDKCLDGSKWQKLTTQWGGDDVNGGVHADNAACVTSSGKNVLQLSAHGDLVTQSTPVGKHRLTDGSLVDRDVNDRYLEWALDGISPLPCNDFNHCPARRVGAAVATTLQVDAGVLIVRLKPCDVFGTLTQIWWGEYEVKDDETLHTVPFLPLWKAALTQAKSTSEVSYTFSSPSRQDGFVELVMQWNSTQGRANLYVDGQLTLKQTNLPTFSSSAPQSLALGVWFPNAVAGEPHFASCAVLVEDVRVFKAEITGERWCDYEVASHDVVPCTTDADCLDLVNDNCFLSIHEAICVDHDGEYEPIRGNDTMTDEEEDALSTTTKRYCDFRLKPRISTPSASTDMTLRHAEGEWHEEEH</sequence>
<proteinExistence type="predicted"/>
<dbReference type="OrthoDB" id="63471at2759"/>
<evidence type="ECO:0000313" key="3">
    <source>
        <dbReference type="Proteomes" id="UP000794436"/>
    </source>
</evidence>
<name>A0A8K1CRV4_PYTOL</name>
<evidence type="ECO:0000313" key="2">
    <source>
        <dbReference type="EMBL" id="TMW68104.1"/>
    </source>
</evidence>
<feature type="compositionally biased region" description="Basic and acidic residues" evidence="1">
    <location>
        <begin position="1125"/>
        <end position="1138"/>
    </location>
</feature>
<evidence type="ECO:0000256" key="1">
    <source>
        <dbReference type="SAM" id="MobiDB-lite"/>
    </source>
</evidence>
<dbReference type="AlphaFoldDB" id="A0A8K1CRV4"/>
<dbReference type="EMBL" id="SPLM01000003">
    <property type="protein sequence ID" value="TMW68104.1"/>
    <property type="molecule type" value="Genomic_DNA"/>
</dbReference>
<dbReference type="SUPFAM" id="SSF49899">
    <property type="entry name" value="Concanavalin A-like lectins/glucanases"/>
    <property type="match status" value="1"/>
</dbReference>
<reference evidence="2" key="1">
    <citation type="submission" date="2019-03" db="EMBL/GenBank/DDBJ databases">
        <title>Long read genome sequence of the mycoparasitic Pythium oligandrum ATCC 38472 isolated from sugarbeet rhizosphere.</title>
        <authorList>
            <person name="Gaulin E."/>
        </authorList>
    </citation>
    <scope>NUCLEOTIDE SEQUENCE</scope>
    <source>
        <strain evidence="2">ATCC 38472_TT</strain>
    </source>
</reference>
<keyword evidence="3" id="KW-1185">Reference proteome</keyword>
<dbReference type="Gene3D" id="2.60.120.260">
    <property type="entry name" value="Galactose-binding domain-like"/>
    <property type="match status" value="1"/>
</dbReference>
<organism evidence="2 3">
    <name type="scientific">Pythium oligandrum</name>
    <name type="common">Mycoparasitic fungus</name>
    <dbReference type="NCBI Taxonomy" id="41045"/>
    <lineage>
        <taxon>Eukaryota</taxon>
        <taxon>Sar</taxon>
        <taxon>Stramenopiles</taxon>
        <taxon>Oomycota</taxon>
        <taxon>Peronosporomycetes</taxon>
        <taxon>Pythiales</taxon>
        <taxon>Pythiaceae</taxon>
        <taxon>Pythium</taxon>
    </lineage>
</organism>
<feature type="region of interest" description="Disordered" evidence="1">
    <location>
        <begin position="1118"/>
        <end position="1138"/>
    </location>
</feature>
<gene>
    <name evidence="2" type="ORF">Poli38472_007776</name>
</gene>
<accession>A0A8K1CRV4</accession>
<dbReference type="Proteomes" id="UP000794436">
    <property type="component" value="Unassembled WGS sequence"/>
</dbReference>
<dbReference type="Gene3D" id="2.60.120.200">
    <property type="match status" value="1"/>
</dbReference>
<dbReference type="InterPro" id="IPR013320">
    <property type="entry name" value="ConA-like_dom_sf"/>
</dbReference>